<comment type="caution">
    <text evidence="1">The sequence shown here is derived from an EMBL/GenBank/DDBJ whole genome shotgun (WGS) entry which is preliminary data.</text>
</comment>
<organism evidence="1 2">
    <name type="scientific">Coptotermes formosanus</name>
    <name type="common">Formosan subterranean termite</name>
    <dbReference type="NCBI Taxonomy" id="36987"/>
    <lineage>
        <taxon>Eukaryota</taxon>
        <taxon>Metazoa</taxon>
        <taxon>Ecdysozoa</taxon>
        <taxon>Arthropoda</taxon>
        <taxon>Hexapoda</taxon>
        <taxon>Insecta</taxon>
        <taxon>Pterygota</taxon>
        <taxon>Neoptera</taxon>
        <taxon>Polyneoptera</taxon>
        <taxon>Dictyoptera</taxon>
        <taxon>Blattodea</taxon>
        <taxon>Blattoidea</taxon>
        <taxon>Termitoidae</taxon>
        <taxon>Rhinotermitidae</taxon>
        <taxon>Coptotermes</taxon>
    </lineage>
</organism>
<sequence>GKPIDTNVPPMSFYRCAQVWRTNQQRDCARGTRSDPDLRGRRSCYLQGKLNNNVSTDERSFQMFIFS</sequence>
<reference evidence="2" key="1">
    <citation type="submission" date="2020-01" db="EMBL/GenBank/DDBJ databases">
        <title>Draft genome sequence of the Termite Coptotermes fromosanus.</title>
        <authorList>
            <person name="Itakura S."/>
            <person name="Yosikawa Y."/>
            <person name="Umezawa K."/>
        </authorList>
    </citation>
    <scope>NUCLEOTIDE SEQUENCE [LARGE SCALE GENOMIC DNA]</scope>
</reference>
<dbReference type="InParanoid" id="A0A6L2PHT2"/>
<evidence type="ECO:0000313" key="1">
    <source>
        <dbReference type="EMBL" id="GFG32121.1"/>
    </source>
</evidence>
<protein>
    <submittedName>
        <fullName evidence="1">Uncharacterized protein</fullName>
    </submittedName>
</protein>
<accession>A0A6L2PHT2</accession>
<dbReference type="Proteomes" id="UP000502823">
    <property type="component" value="Unassembled WGS sequence"/>
</dbReference>
<dbReference type="EMBL" id="BLKM01007982">
    <property type="protein sequence ID" value="GFG32121.1"/>
    <property type="molecule type" value="Genomic_DNA"/>
</dbReference>
<feature type="non-terminal residue" evidence="1">
    <location>
        <position position="67"/>
    </location>
</feature>
<feature type="non-terminal residue" evidence="1">
    <location>
        <position position="1"/>
    </location>
</feature>
<gene>
    <name evidence="1" type="ORF">Cfor_12277</name>
</gene>
<name>A0A6L2PHT2_COPFO</name>
<keyword evidence="2" id="KW-1185">Reference proteome</keyword>
<evidence type="ECO:0000313" key="2">
    <source>
        <dbReference type="Proteomes" id="UP000502823"/>
    </source>
</evidence>
<dbReference type="AlphaFoldDB" id="A0A6L2PHT2"/>
<proteinExistence type="predicted"/>